<keyword evidence="4" id="KW-0862">Zinc</keyword>
<evidence type="ECO:0000313" key="6">
    <source>
        <dbReference type="EMBL" id="SQJ00642.1"/>
    </source>
</evidence>
<accession>A0AAX2JAS9</accession>
<evidence type="ECO:0000256" key="2">
    <source>
        <dbReference type="ARBA" id="ARBA00022723"/>
    </source>
</evidence>
<dbReference type="PANTHER" id="PTHR46233:SF3">
    <property type="entry name" value="HYDROXYACYLGLUTATHIONE HYDROLASE GLOC"/>
    <property type="match status" value="1"/>
</dbReference>
<keyword evidence="3 6" id="KW-0378">Hydrolase</keyword>
<comment type="cofactor">
    <cofactor evidence="1">
        <name>Zn(2+)</name>
        <dbReference type="ChEBI" id="CHEBI:29105"/>
    </cofactor>
</comment>
<proteinExistence type="predicted"/>
<dbReference type="Gene3D" id="3.60.15.10">
    <property type="entry name" value="Ribonuclease Z/Hydroxyacylglutathione hydrolase-like"/>
    <property type="match status" value="1"/>
</dbReference>
<reference evidence="6 7" key="1">
    <citation type="submission" date="2018-06" db="EMBL/GenBank/DDBJ databases">
        <authorList>
            <consortium name="Pathogen Informatics"/>
            <person name="Doyle S."/>
        </authorList>
    </citation>
    <scope>NUCLEOTIDE SEQUENCE [LARGE SCALE GENOMIC DNA]</scope>
    <source>
        <strain evidence="6 7">NCTC12112</strain>
    </source>
</reference>
<gene>
    <name evidence="6" type="ORF">NCTC12112_00936</name>
</gene>
<dbReference type="GO" id="GO:0046872">
    <property type="term" value="F:metal ion binding"/>
    <property type="evidence" value="ECO:0007669"/>
    <property type="project" value="UniProtKB-KW"/>
</dbReference>
<name>A0AAX2JAS9_9FUSO</name>
<evidence type="ECO:0000259" key="5">
    <source>
        <dbReference type="SMART" id="SM00849"/>
    </source>
</evidence>
<dbReference type="AlphaFoldDB" id="A0AAX2JAS9"/>
<dbReference type="SUPFAM" id="SSF56281">
    <property type="entry name" value="Metallo-hydrolase/oxidoreductase"/>
    <property type="match status" value="1"/>
</dbReference>
<sequence length="208" mass="23385">MMNIKTFYLGSMMTNCYLTWNDDKNAYLFDCGGENIDKIMTFLKVNGLTLKYLVLTHGHGDHIAGINRLIEEYPNVEVYIGKEDAACLTEPELNLMKYITGVSFVFNGEFHTVKEGDMVGEFKVLDTPGHTIGSKSFYCPEAKMLISGDTMFRRSYGRYDLPTSSGEMLFNSLAKLCRLPADTKVYSGHSDETAIGEEKEFLSMQGII</sequence>
<dbReference type="KEGG" id="ful:C4N20_11880"/>
<evidence type="ECO:0000256" key="3">
    <source>
        <dbReference type="ARBA" id="ARBA00022801"/>
    </source>
</evidence>
<evidence type="ECO:0000256" key="4">
    <source>
        <dbReference type="ARBA" id="ARBA00022833"/>
    </source>
</evidence>
<dbReference type="Pfam" id="PF00753">
    <property type="entry name" value="Lactamase_B"/>
    <property type="match status" value="1"/>
</dbReference>
<protein>
    <submittedName>
        <fullName evidence="6">Hydroxyacylglutathione hydrolase</fullName>
    </submittedName>
</protein>
<dbReference type="SMART" id="SM00849">
    <property type="entry name" value="Lactamase_B"/>
    <property type="match status" value="1"/>
</dbReference>
<dbReference type="InterPro" id="IPR001279">
    <property type="entry name" value="Metallo-B-lactamas"/>
</dbReference>
<keyword evidence="2" id="KW-0479">Metal-binding</keyword>
<dbReference type="PANTHER" id="PTHR46233">
    <property type="entry name" value="HYDROXYACYLGLUTATHIONE HYDROLASE GLOC"/>
    <property type="match status" value="1"/>
</dbReference>
<evidence type="ECO:0000313" key="7">
    <source>
        <dbReference type="Proteomes" id="UP000249008"/>
    </source>
</evidence>
<dbReference type="GO" id="GO:0016787">
    <property type="term" value="F:hydrolase activity"/>
    <property type="evidence" value="ECO:0007669"/>
    <property type="project" value="UniProtKB-KW"/>
</dbReference>
<dbReference type="EMBL" id="LS483487">
    <property type="protein sequence ID" value="SQJ00642.1"/>
    <property type="molecule type" value="Genomic_DNA"/>
</dbReference>
<dbReference type="CDD" id="cd06262">
    <property type="entry name" value="metallo-hydrolase-like_MBL-fold"/>
    <property type="match status" value="1"/>
</dbReference>
<organism evidence="6 7">
    <name type="scientific">Fusobacterium ulcerans</name>
    <dbReference type="NCBI Taxonomy" id="861"/>
    <lineage>
        <taxon>Bacteria</taxon>
        <taxon>Fusobacteriati</taxon>
        <taxon>Fusobacteriota</taxon>
        <taxon>Fusobacteriia</taxon>
        <taxon>Fusobacteriales</taxon>
        <taxon>Fusobacteriaceae</taxon>
        <taxon>Fusobacterium</taxon>
    </lineage>
</organism>
<evidence type="ECO:0000256" key="1">
    <source>
        <dbReference type="ARBA" id="ARBA00001947"/>
    </source>
</evidence>
<dbReference type="InterPro" id="IPR051453">
    <property type="entry name" value="MBL_Glyoxalase_II"/>
</dbReference>
<dbReference type="InterPro" id="IPR036866">
    <property type="entry name" value="RibonucZ/Hydroxyglut_hydro"/>
</dbReference>
<dbReference type="Proteomes" id="UP000249008">
    <property type="component" value="Chromosome 1"/>
</dbReference>
<feature type="domain" description="Metallo-beta-lactamase" evidence="5">
    <location>
        <begin position="13"/>
        <end position="189"/>
    </location>
</feature>